<accession>A0ABU3XGG3</accession>
<name>A0ABU3XGG3_9BACI</name>
<dbReference type="Gene3D" id="1.10.3480.10">
    <property type="entry name" value="TorD-like"/>
    <property type="match status" value="1"/>
</dbReference>
<sequence>LTFIERTTIYTFLKVAFEGPLTEETLNLWKETFSDEFINLLTDGNQDLADFFAELKNSDLDIIEQLEKDAYLATFNLLNDRGRIPAPPWESVYVTRDQTMFG</sequence>
<organism evidence="1 2">
    <name type="scientific">Alkalihalophilus lindianensis</name>
    <dbReference type="NCBI Taxonomy" id="1630542"/>
    <lineage>
        <taxon>Bacteria</taxon>
        <taxon>Bacillati</taxon>
        <taxon>Bacillota</taxon>
        <taxon>Bacilli</taxon>
        <taxon>Bacillales</taxon>
        <taxon>Bacillaceae</taxon>
        <taxon>Alkalihalophilus</taxon>
    </lineage>
</organism>
<evidence type="ECO:0000313" key="2">
    <source>
        <dbReference type="Proteomes" id="UP001287282"/>
    </source>
</evidence>
<dbReference type="EMBL" id="JAWJBA010000156">
    <property type="protein sequence ID" value="MDV2686979.1"/>
    <property type="molecule type" value="Genomic_DNA"/>
</dbReference>
<dbReference type="InterPro" id="IPR036411">
    <property type="entry name" value="TorD-like_sf"/>
</dbReference>
<proteinExistence type="predicted"/>
<protein>
    <submittedName>
        <fullName evidence="1">Uncharacterized protein</fullName>
    </submittedName>
</protein>
<feature type="non-terminal residue" evidence="1">
    <location>
        <position position="102"/>
    </location>
</feature>
<reference evidence="1 2" key="1">
    <citation type="submission" date="2023-10" db="EMBL/GenBank/DDBJ databases">
        <title>Screening of Alkalihalobacillus lindianensis BZ-TG-R113 and Its Alleviation of Salt Stress on Rapeseed Growth.</title>
        <authorList>
            <person name="Zhao B."/>
            <person name="Guo T."/>
        </authorList>
    </citation>
    <scope>NUCLEOTIDE SEQUENCE [LARGE SCALE GENOMIC DNA]</scope>
    <source>
        <strain evidence="1 2">BZ-TG-R113</strain>
    </source>
</reference>
<keyword evidence="2" id="KW-1185">Reference proteome</keyword>
<feature type="non-terminal residue" evidence="1">
    <location>
        <position position="1"/>
    </location>
</feature>
<gene>
    <name evidence="1" type="ORF">RYX56_21755</name>
</gene>
<comment type="caution">
    <text evidence="1">The sequence shown here is derived from an EMBL/GenBank/DDBJ whole genome shotgun (WGS) entry which is preliminary data.</text>
</comment>
<evidence type="ECO:0000313" key="1">
    <source>
        <dbReference type="EMBL" id="MDV2686979.1"/>
    </source>
</evidence>
<dbReference type="Proteomes" id="UP001287282">
    <property type="component" value="Unassembled WGS sequence"/>
</dbReference>
<dbReference type="SUPFAM" id="SSF89155">
    <property type="entry name" value="TorD-like"/>
    <property type="match status" value="1"/>
</dbReference>